<dbReference type="Gene3D" id="3.40.1090.10">
    <property type="entry name" value="Cytosolic phospholipase A2 catalytic domain"/>
    <property type="match status" value="1"/>
</dbReference>
<proteinExistence type="predicted"/>
<dbReference type="SUPFAM" id="SSF52151">
    <property type="entry name" value="FabD/lysophospholipase-like"/>
    <property type="match status" value="1"/>
</dbReference>
<organism evidence="7 8">
    <name type="scientific">Phialemonium atrogriseum</name>
    <dbReference type="NCBI Taxonomy" id="1093897"/>
    <lineage>
        <taxon>Eukaryota</taxon>
        <taxon>Fungi</taxon>
        <taxon>Dikarya</taxon>
        <taxon>Ascomycota</taxon>
        <taxon>Pezizomycotina</taxon>
        <taxon>Sordariomycetes</taxon>
        <taxon>Sordariomycetidae</taxon>
        <taxon>Cephalothecales</taxon>
        <taxon>Cephalothecaceae</taxon>
        <taxon>Phialemonium</taxon>
    </lineage>
</organism>
<dbReference type="GO" id="GO:0016042">
    <property type="term" value="P:lipid catabolic process"/>
    <property type="evidence" value="ECO:0007669"/>
    <property type="project" value="UniProtKB-UniRule"/>
</dbReference>
<keyword evidence="3 4" id="KW-0443">Lipid metabolism</keyword>
<dbReference type="GO" id="GO:0016020">
    <property type="term" value="C:membrane"/>
    <property type="evidence" value="ECO:0007669"/>
    <property type="project" value="TreeGrafter"/>
</dbReference>
<keyword evidence="1 4" id="KW-0378">Hydrolase</keyword>
<dbReference type="GO" id="GO:0019369">
    <property type="term" value="P:arachidonate metabolic process"/>
    <property type="evidence" value="ECO:0007669"/>
    <property type="project" value="TreeGrafter"/>
</dbReference>
<feature type="region of interest" description="Disordered" evidence="5">
    <location>
        <begin position="1"/>
        <end position="41"/>
    </location>
</feature>
<keyword evidence="7" id="KW-0808">Transferase</keyword>
<gene>
    <name evidence="7" type="ORF">QBC33DRAFT_54995</name>
</gene>
<feature type="active site" description="Proton acceptor" evidence="4">
    <location>
        <position position="298"/>
    </location>
</feature>
<dbReference type="PROSITE" id="PS51635">
    <property type="entry name" value="PNPLA"/>
    <property type="match status" value="1"/>
</dbReference>
<dbReference type="RefSeq" id="XP_060283914.1">
    <property type="nucleotide sequence ID" value="XM_060429021.1"/>
</dbReference>
<feature type="domain" description="PNPLA" evidence="6">
    <location>
        <begin position="66"/>
        <end position="311"/>
    </location>
</feature>
<evidence type="ECO:0000259" key="6">
    <source>
        <dbReference type="PROSITE" id="PS51635"/>
    </source>
</evidence>
<dbReference type="EMBL" id="MU839007">
    <property type="protein sequence ID" value="KAK1767701.1"/>
    <property type="molecule type" value="Genomic_DNA"/>
</dbReference>
<protein>
    <submittedName>
        <fullName evidence="7">Acyl transferase/acyl hydrolase/lysophospholipase</fullName>
    </submittedName>
</protein>
<evidence type="ECO:0000256" key="3">
    <source>
        <dbReference type="ARBA" id="ARBA00023098"/>
    </source>
</evidence>
<dbReference type="Proteomes" id="UP001244011">
    <property type="component" value="Unassembled WGS sequence"/>
</dbReference>
<dbReference type="PANTHER" id="PTHR24185">
    <property type="entry name" value="CALCIUM-INDEPENDENT PHOSPHOLIPASE A2-GAMMA"/>
    <property type="match status" value="1"/>
</dbReference>
<dbReference type="GO" id="GO:0046486">
    <property type="term" value="P:glycerolipid metabolic process"/>
    <property type="evidence" value="ECO:0007669"/>
    <property type="project" value="UniProtKB-ARBA"/>
</dbReference>
<keyword evidence="2 4" id="KW-0442">Lipid degradation</keyword>
<evidence type="ECO:0000256" key="2">
    <source>
        <dbReference type="ARBA" id="ARBA00022963"/>
    </source>
</evidence>
<dbReference type="GO" id="GO:0047499">
    <property type="term" value="F:calcium-independent phospholipase A2 activity"/>
    <property type="evidence" value="ECO:0007669"/>
    <property type="project" value="TreeGrafter"/>
</dbReference>
<dbReference type="AlphaFoldDB" id="A0AAJ0C0K7"/>
<feature type="short sequence motif" description="GXGXXG" evidence="4">
    <location>
        <begin position="70"/>
        <end position="75"/>
    </location>
</feature>
<dbReference type="GO" id="GO:0016740">
    <property type="term" value="F:transferase activity"/>
    <property type="evidence" value="ECO:0007669"/>
    <property type="project" value="UniProtKB-KW"/>
</dbReference>
<dbReference type="InterPro" id="IPR002641">
    <property type="entry name" value="PNPLA_dom"/>
</dbReference>
<comment type="caution">
    <text evidence="4">Lacks conserved residue(s) required for the propagation of feature annotation.</text>
</comment>
<evidence type="ECO:0000256" key="1">
    <source>
        <dbReference type="ARBA" id="ARBA00022801"/>
    </source>
</evidence>
<evidence type="ECO:0000313" key="8">
    <source>
        <dbReference type="Proteomes" id="UP001244011"/>
    </source>
</evidence>
<dbReference type="InterPro" id="IPR016035">
    <property type="entry name" value="Acyl_Trfase/lysoPLipase"/>
</dbReference>
<dbReference type="Pfam" id="PF01734">
    <property type="entry name" value="Patatin"/>
    <property type="match status" value="1"/>
</dbReference>
<reference evidence="7" key="1">
    <citation type="submission" date="2023-06" db="EMBL/GenBank/DDBJ databases">
        <title>Genome-scale phylogeny and comparative genomics of the fungal order Sordariales.</title>
        <authorList>
            <consortium name="Lawrence Berkeley National Laboratory"/>
            <person name="Hensen N."/>
            <person name="Bonometti L."/>
            <person name="Westerberg I."/>
            <person name="Brannstrom I.O."/>
            <person name="Guillou S."/>
            <person name="Cros-Aarteil S."/>
            <person name="Calhoun S."/>
            <person name="Haridas S."/>
            <person name="Kuo A."/>
            <person name="Mondo S."/>
            <person name="Pangilinan J."/>
            <person name="Riley R."/>
            <person name="Labutti K."/>
            <person name="Andreopoulos B."/>
            <person name="Lipzen A."/>
            <person name="Chen C."/>
            <person name="Yanf M."/>
            <person name="Daum C."/>
            <person name="Ng V."/>
            <person name="Clum A."/>
            <person name="Steindorff A."/>
            <person name="Ohm R."/>
            <person name="Martin F."/>
            <person name="Silar P."/>
            <person name="Natvig D."/>
            <person name="Lalanne C."/>
            <person name="Gautier V."/>
            <person name="Ament-Velasquez S.L."/>
            <person name="Kruys A."/>
            <person name="Hutchinson M.I."/>
            <person name="Powell A.J."/>
            <person name="Barry K."/>
            <person name="Miller A.N."/>
            <person name="Grigoriev I.V."/>
            <person name="Debuchy R."/>
            <person name="Gladieux P."/>
            <person name="Thoren M.H."/>
            <person name="Johannesson H."/>
        </authorList>
    </citation>
    <scope>NUCLEOTIDE SEQUENCE</scope>
    <source>
        <strain evidence="7">8032-3</strain>
    </source>
</reference>
<accession>A0AAJ0C0K7</accession>
<evidence type="ECO:0000256" key="5">
    <source>
        <dbReference type="SAM" id="MobiDB-lite"/>
    </source>
</evidence>
<dbReference type="PANTHER" id="PTHR24185:SF1">
    <property type="entry name" value="CALCIUM-INDEPENDENT PHOSPHOLIPASE A2-GAMMA"/>
    <property type="match status" value="1"/>
</dbReference>
<evidence type="ECO:0000313" key="7">
    <source>
        <dbReference type="EMBL" id="KAK1767701.1"/>
    </source>
</evidence>
<evidence type="ECO:0000256" key="4">
    <source>
        <dbReference type="PROSITE-ProRule" id="PRU01161"/>
    </source>
</evidence>
<feature type="active site" description="Nucleophile" evidence="4">
    <location>
        <position position="137"/>
    </location>
</feature>
<sequence length="509" mass="56433">MTETLTPRTEARPQHTKRAPSALKTGSPRKPSRRVSYAAEEPAKAASSFTPALSVASSPWSSKLLLTLDGGGIRGYSSLIILRTLMKEVAEIEQRHEKPAMSSADTDRIPRGSIPSHVYREGQYLPCHYFDYIAGTSFGGLIAIMLGMLGMSVKDCIDEFNNQQDSIPLANFRPANLDFSLLRRRTTWPPKRSNSFYETFARFSATATANLNAKAAPEPSTPTSTSTVESEFKQDSFQCQTLAWCTEIESRKPYAFCSYEDYENANRAISIPEVAKAITAPTSALFKPFKLGAAHFVDGSRQIRDPTLEVLKEISGLLESDHPAIGLVLSLGTDEHRSWIYEVLGIGSQSSSSSSQSSGRKSAAAAAQVDAEVSKEKGRSYHDYHRFEVPDVRLGFRRKFFLREIEDFTAKWLAEGTNMADIRRYAAALVESRRARAATPGWETFALGARYLCFHDVCLNKDTVFDSRGKFYGHLDRSHGLSKDMTKKGKQAIEAELDRGRRIGHGLAL</sequence>
<name>A0AAJ0C0K7_9PEZI</name>
<comment type="caution">
    <text evidence="7">The sequence shown here is derived from an EMBL/GenBank/DDBJ whole genome shotgun (WGS) entry which is preliminary data.</text>
</comment>
<keyword evidence="8" id="KW-1185">Reference proteome</keyword>
<dbReference type="GeneID" id="85312208"/>
<feature type="short sequence motif" description="GXSXG" evidence="4">
    <location>
        <begin position="135"/>
        <end position="139"/>
    </location>
</feature>